<keyword evidence="3" id="KW-0547">Nucleotide-binding</keyword>
<dbReference type="EMBL" id="JAPFFF010000005">
    <property type="protein sequence ID" value="KAK8888590.1"/>
    <property type="molecule type" value="Genomic_DNA"/>
</dbReference>
<protein>
    <recommendedName>
        <fullName evidence="1">non-specific serine/threonine protein kinase</fullName>
        <ecNumber evidence="1">2.7.11.1</ecNumber>
    </recommendedName>
</protein>
<feature type="compositionally biased region" description="Polar residues" evidence="6">
    <location>
        <begin position="588"/>
        <end position="604"/>
    </location>
</feature>
<dbReference type="SUPFAM" id="SSF56112">
    <property type="entry name" value="Protein kinase-like (PK-like)"/>
    <property type="match status" value="1"/>
</dbReference>
<keyword evidence="2" id="KW-0808">Transferase</keyword>
<proteinExistence type="predicted"/>
<dbReference type="Proteomes" id="UP001470230">
    <property type="component" value="Unassembled WGS sequence"/>
</dbReference>
<dbReference type="EC" id="2.7.11.1" evidence="1"/>
<accession>A0ABR2KF21</accession>
<keyword evidence="9" id="KW-1185">Reference proteome</keyword>
<dbReference type="InterPro" id="IPR011009">
    <property type="entry name" value="Kinase-like_dom_sf"/>
</dbReference>
<organism evidence="8 9">
    <name type="scientific">Tritrichomonas musculus</name>
    <dbReference type="NCBI Taxonomy" id="1915356"/>
    <lineage>
        <taxon>Eukaryota</taxon>
        <taxon>Metamonada</taxon>
        <taxon>Parabasalia</taxon>
        <taxon>Tritrichomonadida</taxon>
        <taxon>Tritrichomonadidae</taxon>
        <taxon>Tritrichomonas</taxon>
    </lineage>
</organism>
<evidence type="ECO:0000256" key="2">
    <source>
        <dbReference type="ARBA" id="ARBA00022679"/>
    </source>
</evidence>
<feature type="compositionally biased region" description="Polar residues" evidence="6">
    <location>
        <begin position="337"/>
        <end position="351"/>
    </location>
</feature>
<dbReference type="Pfam" id="PF00069">
    <property type="entry name" value="Pkinase"/>
    <property type="match status" value="1"/>
</dbReference>
<dbReference type="PANTHER" id="PTHR43671:SF13">
    <property type="entry name" value="SERINE_THREONINE-PROTEIN KINASE NEK2"/>
    <property type="match status" value="1"/>
</dbReference>
<sequence>MTDDNVSISLSNIEGKIIDNFKIMELFSTGGFSKVHFARHIPTNCYCAAKIVDLSTQNTSSFNGIMKEISVYMQVSHPRIVTLYRFSLVSKILIFFLQYAPNGTLLNYVNRYKGLKEMEARRLFIQLFDTVRYLHLKHFLVHRDLKLENILLDKDNNILLTDFGLCDTYYNTTLKSTVGTPGYMPPEVVAGKEYDEKCDVWSLGVCLFLMVSARLPFTPSNDFRVLVSQAETLQFPEIFSSALSDLLRKMLTPSMSNRPSIEKLSSHPFLTGLPPIKMNFMPKPIIFYRITNITDILKYKRATYTSPNIEETIERAKTEVKEIEDFLAEEASKPKESPSTLNTGLRSNSSPAPLPSGKSEPGSPKNIAHITQTMSNYILSHQGSNLNVNSTPKARCSSIKGHRRSTLTLKELSMEKNVNRNSSHDFRTTLDVYHDSEDCPRHVLSPFGNRVLHVNLSNSSPNQKLKSEHNLLKQHELEASNNNLDDELIDSENPNNNDLISDIENDDEKEKTGTADSDFSFTFDVDVEELKQDLQDGKINENTTGFFLLLHSCFKKPEIPKNQGKKVKINHNKLMVDNKYIPLDKKTSPSSGSVKGSRISQNNALPRVIEPRVKPIKKPVKRPRNP</sequence>
<evidence type="ECO:0000256" key="6">
    <source>
        <dbReference type="SAM" id="MobiDB-lite"/>
    </source>
</evidence>
<evidence type="ECO:0000313" key="9">
    <source>
        <dbReference type="Proteomes" id="UP001470230"/>
    </source>
</evidence>
<dbReference type="PROSITE" id="PS50011">
    <property type="entry name" value="PROTEIN_KINASE_DOM"/>
    <property type="match status" value="1"/>
</dbReference>
<feature type="compositionally biased region" description="Basic residues" evidence="6">
    <location>
        <begin position="614"/>
        <end position="626"/>
    </location>
</feature>
<dbReference type="InterPro" id="IPR050660">
    <property type="entry name" value="NEK_Ser/Thr_kinase"/>
</dbReference>
<reference evidence="8 9" key="1">
    <citation type="submission" date="2024-04" db="EMBL/GenBank/DDBJ databases">
        <title>Tritrichomonas musculus Genome.</title>
        <authorList>
            <person name="Alves-Ferreira E."/>
            <person name="Grigg M."/>
            <person name="Lorenzi H."/>
            <person name="Galac M."/>
        </authorList>
    </citation>
    <scope>NUCLEOTIDE SEQUENCE [LARGE SCALE GENOMIC DNA]</scope>
    <source>
        <strain evidence="8 9">EAF2021</strain>
    </source>
</reference>
<evidence type="ECO:0000256" key="3">
    <source>
        <dbReference type="ARBA" id="ARBA00022741"/>
    </source>
</evidence>
<dbReference type="InterPro" id="IPR008271">
    <property type="entry name" value="Ser/Thr_kinase_AS"/>
</dbReference>
<evidence type="ECO:0000256" key="1">
    <source>
        <dbReference type="ARBA" id="ARBA00012513"/>
    </source>
</evidence>
<evidence type="ECO:0000256" key="5">
    <source>
        <dbReference type="ARBA" id="ARBA00022840"/>
    </source>
</evidence>
<dbReference type="PANTHER" id="PTHR43671">
    <property type="entry name" value="SERINE/THREONINE-PROTEIN KINASE NEK"/>
    <property type="match status" value="1"/>
</dbReference>
<feature type="region of interest" description="Disordered" evidence="6">
    <location>
        <begin position="328"/>
        <end position="367"/>
    </location>
</feature>
<feature type="domain" description="Protein kinase" evidence="7">
    <location>
        <begin position="21"/>
        <end position="270"/>
    </location>
</feature>
<name>A0ABR2KF21_9EUKA</name>
<dbReference type="PROSITE" id="PS00108">
    <property type="entry name" value="PROTEIN_KINASE_ST"/>
    <property type="match status" value="1"/>
</dbReference>
<keyword evidence="4" id="KW-0418">Kinase</keyword>
<evidence type="ECO:0000256" key="4">
    <source>
        <dbReference type="ARBA" id="ARBA00022777"/>
    </source>
</evidence>
<evidence type="ECO:0000259" key="7">
    <source>
        <dbReference type="PROSITE" id="PS50011"/>
    </source>
</evidence>
<comment type="caution">
    <text evidence="8">The sequence shown here is derived from an EMBL/GenBank/DDBJ whole genome shotgun (WGS) entry which is preliminary data.</text>
</comment>
<keyword evidence="5" id="KW-0067">ATP-binding</keyword>
<feature type="region of interest" description="Disordered" evidence="6">
    <location>
        <begin position="580"/>
        <end position="626"/>
    </location>
</feature>
<dbReference type="Gene3D" id="1.10.510.10">
    <property type="entry name" value="Transferase(Phosphotransferase) domain 1"/>
    <property type="match status" value="1"/>
</dbReference>
<dbReference type="SMART" id="SM00220">
    <property type="entry name" value="S_TKc"/>
    <property type="match status" value="1"/>
</dbReference>
<feature type="region of interest" description="Disordered" evidence="6">
    <location>
        <begin position="485"/>
        <end position="516"/>
    </location>
</feature>
<evidence type="ECO:0000313" key="8">
    <source>
        <dbReference type="EMBL" id="KAK8888590.1"/>
    </source>
</evidence>
<gene>
    <name evidence="8" type="ORF">M9Y10_033321</name>
</gene>
<dbReference type="InterPro" id="IPR000719">
    <property type="entry name" value="Prot_kinase_dom"/>
</dbReference>